<evidence type="ECO:0000256" key="1">
    <source>
        <dbReference type="SAM" id="Phobius"/>
    </source>
</evidence>
<dbReference type="EMBL" id="BOPA01000040">
    <property type="protein sequence ID" value="GIJ18419.1"/>
    <property type="molecule type" value="Genomic_DNA"/>
</dbReference>
<comment type="caution">
    <text evidence="3">The sequence shown here is derived from an EMBL/GenBank/DDBJ whole genome shotgun (WGS) entry which is preliminary data.</text>
</comment>
<dbReference type="Gene3D" id="3.30.70.270">
    <property type="match status" value="1"/>
</dbReference>
<dbReference type="Proteomes" id="UP000647860">
    <property type="component" value="Unassembled WGS sequence"/>
</dbReference>
<dbReference type="InterPro" id="IPR029787">
    <property type="entry name" value="Nucleotide_cyclase"/>
</dbReference>
<evidence type="ECO:0000313" key="3">
    <source>
        <dbReference type="EMBL" id="GIJ18419.1"/>
    </source>
</evidence>
<keyword evidence="4" id="KW-1185">Reference proteome</keyword>
<dbReference type="Pfam" id="PF00990">
    <property type="entry name" value="GGDEF"/>
    <property type="match status" value="1"/>
</dbReference>
<evidence type="ECO:0000259" key="2">
    <source>
        <dbReference type="PROSITE" id="PS50887"/>
    </source>
</evidence>
<evidence type="ECO:0000313" key="4">
    <source>
        <dbReference type="Proteomes" id="UP000647860"/>
    </source>
</evidence>
<dbReference type="PANTHER" id="PTHR33121">
    <property type="entry name" value="CYCLIC DI-GMP PHOSPHODIESTERASE PDEF"/>
    <property type="match status" value="1"/>
</dbReference>
<accession>A0ABQ4IKH4</accession>
<dbReference type="InterPro" id="IPR050706">
    <property type="entry name" value="Cyclic-di-GMP_PDE-like"/>
</dbReference>
<dbReference type="PANTHER" id="PTHR33121:SF79">
    <property type="entry name" value="CYCLIC DI-GMP PHOSPHODIESTERASE PDED-RELATED"/>
    <property type="match status" value="1"/>
</dbReference>
<dbReference type="SMART" id="SM00267">
    <property type="entry name" value="GGDEF"/>
    <property type="match status" value="1"/>
</dbReference>
<dbReference type="InterPro" id="IPR000160">
    <property type="entry name" value="GGDEF_dom"/>
</dbReference>
<keyword evidence="1" id="KW-0472">Membrane</keyword>
<dbReference type="PROSITE" id="PS50887">
    <property type="entry name" value="GGDEF"/>
    <property type="match status" value="1"/>
</dbReference>
<dbReference type="NCBIfam" id="TIGR00254">
    <property type="entry name" value="GGDEF"/>
    <property type="match status" value="1"/>
</dbReference>
<protein>
    <recommendedName>
        <fullName evidence="2">GGDEF domain-containing protein</fullName>
    </recommendedName>
</protein>
<dbReference type="InterPro" id="IPR043128">
    <property type="entry name" value="Rev_trsase/Diguanyl_cyclase"/>
</dbReference>
<organism evidence="3 4">
    <name type="scientific">Micromonospora gifhornensis</name>
    <dbReference type="NCBI Taxonomy" id="84594"/>
    <lineage>
        <taxon>Bacteria</taxon>
        <taxon>Bacillati</taxon>
        <taxon>Actinomycetota</taxon>
        <taxon>Actinomycetes</taxon>
        <taxon>Micromonosporales</taxon>
        <taxon>Micromonosporaceae</taxon>
        <taxon>Micromonospora</taxon>
    </lineage>
</organism>
<sequence length="213" mass="22207">MSTSVQLTVLLAAVVITAAVTWHLAWWRAAARWRAAVTAARHAAGRDHLTGLGNRAAFHAALAVAGRPVAVVVINVDGMRAFVGRFGDRAFDQLLVLTAGRLAHETAGGQVFRLRRDEFAVIVDARADPAGQAARLVAAVAAPTDIDLGVYPVTVTVTACAGVAAVTPHTEAERRRALVHADRALRAAKQAGRGLCVVFDPAAMRGAVDGGQA</sequence>
<feature type="domain" description="GGDEF" evidence="2">
    <location>
        <begin position="67"/>
        <end position="201"/>
    </location>
</feature>
<dbReference type="SUPFAM" id="SSF55073">
    <property type="entry name" value="Nucleotide cyclase"/>
    <property type="match status" value="1"/>
</dbReference>
<proteinExistence type="predicted"/>
<gene>
    <name evidence="3" type="ORF">Vgi01_51030</name>
</gene>
<reference evidence="3 4" key="1">
    <citation type="submission" date="2021-01" db="EMBL/GenBank/DDBJ databases">
        <title>Whole genome shotgun sequence of Verrucosispora gifhornensis NBRC 16317.</title>
        <authorList>
            <person name="Komaki H."/>
            <person name="Tamura T."/>
        </authorList>
    </citation>
    <scope>NUCLEOTIDE SEQUENCE [LARGE SCALE GENOMIC DNA]</scope>
    <source>
        <strain evidence="3 4">NBRC 16317</strain>
    </source>
</reference>
<dbReference type="RefSeq" id="WP_204292745.1">
    <property type="nucleotide sequence ID" value="NZ_BAAAGZ010000063.1"/>
</dbReference>
<keyword evidence="1" id="KW-1133">Transmembrane helix</keyword>
<feature type="transmembrane region" description="Helical" evidence="1">
    <location>
        <begin position="6"/>
        <end position="25"/>
    </location>
</feature>
<keyword evidence="1" id="KW-0812">Transmembrane</keyword>
<name>A0ABQ4IKH4_9ACTN</name>